<dbReference type="Gene3D" id="3.40.50.20">
    <property type="match status" value="1"/>
</dbReference>
<dbReference type="AlphaFoldDB" id="A0A133KPK8"/>
<reference evidence="7" key="1">
    <citation type="submission" date="2016-01" db="EMBL/GenBank/DDBJ databases">
        <authorList>
            <person name="Mitreva M."/>
            <person name="Pepin K.H."/>
            <person name="Mihindukulasuriya K.A."/>
            <person name="Fulton R."/>
            <person name="Fronick C."/>
            <person name="O'Laughlin M."/>
            <person name="Miner T."/>
            <person name="Herter B."/>
            <person name="Rosa B.A."/>
            <person name="Cordes M."/>
            <person name="Tomlinson C."/>
            <person name="Wollam A."/>
            <person name="Palsikar V.B."/>
            <person name="Mardis E.R."/>
            <person name="Wilson R.K."/>
        </authorList>
    </citation>
    <scope>NUCLEOTIDE SEQUENCE [LARGE SCALE GENOMIC DNA]</scope>
    <source>
        <strain evidence="7">GED7749B</strain>
    </source>
</reference>
<dbReference type="Gene3D" id="3.30.470.20">
    <property type="entry name" value="ATP-grasp fold, B domain"/>
    <property type="match status" value="1"/>
</dbReference>
<dbReference type="PANTHER" id="PTHR43585">
    <property type="entry name" value="FUMIPYRROLE BIOSYNTHESIS PROTEIN C"/>
    <property type="match status" value="1"/>
</dbReference>
<evidence type="ECO:0000313" key="6">
    <source>
        <dbReference type="EMBL" id="KWZ81432.1"/>
    </source>
</evidence>
<accession>A0A133KPK8</accession>
<dbReference type="PROSITE" id="PS50975">
    <property type="entry name" value="ATP_GRASP"/>
    <property type="match status" value="1"/>
</dbReference>
<dbReference type="InterPro" id="IPR052032">
    <property type="entry name" value="ATP-dep_AA_Ligase"/>
</dbReference>
<keyword evidence="1" id="KW-0436">Ligase</keyword>
<protein>
    <submittedName>
        <fullName evidence="6">ATP-grasp domain protein</fullName>
    </submittedName>
</protein>
<name>A0A133KPK8_HEYCO</name>
<dbReference type="GO" id="GO:0016874">
    <property type="term" value="F:ligase activity"/>
    <property type="evidence" value="ECO:0007669"/>
    <property type="project" value="UniProtKB-KW"/>
</dbReference>
<evidence type="ECO:0000256" key="2">
    <source>
        <dbReference type="ARBA" id="ARBA00022741"/>
    </source>
</evidence>
<sequence length="303" mass="34205">METLKRLILLGASEEGISAAHACGYHVIVIERPKKSISEKVTALAEAIYFADIWDTDAAHKVVEKIFSQYEDIKLILSFTELGLETAAYLSERYNLKTNPFETVRRTRNKNLMRNAFASHDDLKLQTFCGKADRLPEKISGLLPMIIKPNDGFGSQNVAYIKNQSDWEKWLRTHAQSKLEWILEPFIEGPEFSVETVSSEGTHTVLGITEKETSGMPNFIETGHIVPALLETEQKQQIEKIVKKALTVLGVQYGPGHVEVKWDVVNKRPVVIEAHTRPGRGLYSVSALSVQRSQPIRTWHIKL</sequence>
<dbReference type="SUPFAM" id="SSF56059">
    <property type="entry name" value="Glutathione synthetase ATP-binding domain-like"/>
    <property type="match status" value="1"/>
</dbReference>
<dbReference type="InterPro" id="IPR041472">
    <property type="entry name" value="BL00235/CARNS1_N"/>
</dbReference>
<dbReference type="EMBL" id="LRPN01000075">
    <property type="protein sequence ID" value="KWZ81432.1"/>
    <property type="molecule type" value="Genomic_DNA"/>
</dbReference>
<keyword evidence="2 4" id="KW-0547">Nucleotide-binding</keyword>
<gene>
    <name evidence="6" type="ORF">HMPREF3213_02036</name>
</gene>
<evidence type="ECO:0000313" key="7">
    <source>
        <dbReference type="Proteomes" id="UP000070376"/>
    </source>
</evidence>
<dbReference type="PANTHER" id="PTHR43585:SF2">
    <property type="entry name" value="ATP-GRASP ENZYME FSQD"/>
    <property type="match status" value="1"/>
</dbReference>
<feature type="domain" description="ATP-grasp" evidence="5">
    <location>
        <begin position="110"/>
        <end position="301"/>
    </location>
</feature>
<dbReference type="GO" id="GO:0005524">
    <property type="term" value="F:ATP binding"/>
    <property type="evidence" value="ECO:0007669"/>
    <property type="project" value="UniProtKB-UniRule"/>
</dbReference>
<dbReference type="Pfam" id="PF13535">
    <property type="entry name" value="ATP-grasp_4"/>
    <property type="match status" value="1"/>
</dbReference>
<dbReference type="Pfam" id="PF18130">
    <property type="entry name" value="ATPgrasp_N"/>
    <property type="match status" value="1"/>
</dbReference>
<dbReference type="PATRIC" id="fig|1398.22.peg.2036"/>
<proteinExistence type="predicted"/>
<dbReference type="GO" id="GO:0046872">
    <property type="term" value="F:metal ion binding"/>
    <property type="evidence" value="ECO:0007669"/>
    <property type="project" value="InterPro"/>
</dbReference>
<evidence type="ECO:0000256" key="1">
    <source>
        <dbReference type="ARBA" id="ARBA00022598"/>
    </source>
</evidence>
<dbReference type="InterPro" id="IPR011761">
    <property type="entry name" value="ATP-grasp"/>
</dbReference>
<organism evidence="6 7">
    <name type="scientific">Heyndrickxia coagulans</name>
    <name type="common">Weizmannia coagulans</name>
    <dbReference type="NCBI Taxonomy" id="1398"/>
    <lineage>
        <taxon>Bacteria</taxon>
        <taxon>Bacillati</taxon>
        <taxon>Bacillota</taxon>
        <taxon>Bacilli</taxon>
        <taxon>Bacillales</taxon>
        <taxon>Bacillaceae</taxon>
        <taxon>Heyndrickxia</taxon>
    </lineage>
</organism>
<dbReference type="Proteomes" id="UP000070376">
    <property type="component" value="Unassembled WGS sequence"/>
</dbReference>
<evidence type="ECO:0000256" key="3">
    <source>
        <dbReference type="ARBA" id="ARBA00022840"/>
    </source>
</evidence>
<evidence type="ECO:0000256" key="4">
    <source>
        <dbReference type="PROSITE-ProRule" id="PRU00409"/>
    </source>
</evidence>
<evidence type="ECO:0000259" key="5">
    <source>
        <dbReference type="PROSITE" id="PS50975"/>
    </source>
</evidence>
<comment type="caution">
    <text evidence="6">The sequence shown here is derived from an EMBL/GenBank/DDBJ whole genome shotgun (WGS) entry which is preliminary data.</text>
</comment>
<keyword evidence="3 4" id="KW-0067">ATP-binding</keyword>